<dbReference type="GO" id="GO:0030427">
    <property type="term" value="C:site of polarized growth"/>
    <property type="evidence" value="ECO:0007669"/>
    <property type="project" value="TreeGrafter"/>
</dbReference>
<dbReference type="GO" id="GO:0005034">
    <property type="term" value="F:osmosensor activity"/>
    <property type="evidence" value="ECO:0007669"/>
    <property type="project" value="InterPro"/>
</dbReference>
<dbReference type="GO" id="GO:0005886">
    <property type="term" value="C:plasma membrane"/>
    <property type="evidence" value="ECO:0007669"/>
    <property type="project" value="InterPro"/>
</dbReference>
<dbReference type="GO" id="GO:0030010">
    <property type="term" value="P:establishment of cell polarity"/>
    <property type="evidence" value="ECO:0007669"/>
    <property type="project" value="TreeGrafter"/>
</dbReference>
<dbReference type="GO" id="GO:0005576">
    <property type="term" value="C:extracellular region"/>
    <property type="evidence" value="ECO:0007669"/>
    <property type="project" value="TreeGrafter"/>
</dbReference>
<evidence type="ECO:0000313" key="4">
    <source>
        <dbReference type="Proteomes" id="UP001209540"/>
    </source>
</evidence>
<accession>A0AAD5JX99</accession>
<keyword evidence="2" id="KW-0812">Transmembrane</keyword>
<dbReference type="GO" id="GO:0007232">
    <property type="term" value="P:osmosensory signaling pathway via Sho1 osmosensor"/>
    <property type="evidence" value="ECO:0007669"/>
    <property type="project" value="InterPro"/>
</dbReference>
<evidence type="ECO:0000256" key="2">
    <source>
        <dbReference type="SAM" id="Phobius"/>
    </source>
</evidence>
<sequence length="254" mass="27849">MVNDAILTAQFVQTLPMLISKSLGVTADDVIVVSITTAGNDEKQSKQQRRRRRKRETLDQDKENSGVLVSMAIPKDNVEELQTLVETPSSALYDASNGQLAMLIDTNYFVASTTNTNNNNNNNNGDQDSTDSASEQATPSDPNQVENQEAGQDQGKETGSGLSTGAIVGIAVSCGVVVYAIGTVLFVRRYRKRRQQRQEEEAAQHQVFAQSISAPIMQENSLGWTSSPPPLQPFPPEQQHYNAHGFPHHAHSQW</sequence>
<keyword evidence="2" id="KW-1133">Transmembrane helix</keyword>
<proteinExistence type="predicted"/>
<feature type="transmembrane region" description="Helical" evidence="2">
    <location>
        <begin position="166"/>
        <end position="187"/>
    </location>
</feature>
<keyword evidence="4" id="KW-1185">Reference proteome</keyword>
<name>A0AAD5JX99_9FUNG</name>
<evidence type="ECO:0000313" key="3">
    <source>
        <dbReference type="EMBL" id="KAI9245116.1"/>
    </source>
</evidence>
<comment type="caution">
    <text evidence="3">The sequence shown here is derived from an EMBL/GenBank/DDBJ whole genome shotgun (WGS) entry which is preliminary data.</text>
</comment>
<dbReference type="InterPro" id="IPR039295">
    <property type="entry name" value="MSB2"/>
</dbReference>
<reference evidence="3" key="2">
    <citation type="submission" date="2023-02" db="EMBL/GenBank/DDBJ databases">
        <authorList>
            <consortium name="DOE Joint Genome Institute"/>
            <person name="Mondo S.J."/>
            <person name="Chang Y."/>
            <person name="Wang Y."/>
            <person name="Ahrendt S."/>
            <person name="Andreopoulos W."/>
            <person name="Barry K."/>
            <person name="Beard J."/>
            <person name="Benny G.L."/>
            <person name="Blankenship S."/>
            <person name="Bonito G."/>
            <person name="Cuomo C."/>
            <person name="Desiro A."/>
            <person name="Gervers K.A."/>
            <person name="Hundley H."/>
            <person name="Kuo A."/>
            <person name="LaButti K."/>
            <person name="Lang B.F."/>
            <person name="Lipzen A."/>
            <person name="O'Donnell K."/>
            <person name="Pangilinan J."/>
            <person name="Reynolds N."/>
            <person name="Sandor L."/>
            <person name="Smith M.W."/>
            <person name="Tsang A."/>
            <person name="Grigoriev I.V."/>
            <person name="Stajich J.E."/>
            <person name="Spatafora J.W."/>
        </authorList>
    </citation>
    <scope>NUCLEOTIDE SEQUENCE</scope>
    <source>
        <strain evidence="3">RSA 2281</strain>
    </source>
</reference>
<feature type="compositionally biased region" description="Low complexity" evidence="1">
    <location>
        <begin position="115"/>
        <end position="124"/>
    </location>
</feature>
<dbReference type="EMBL" id="JAIXMP010000054">
    <property type="protein sequence ID" value="KAI9245116.1"/>
    <property type="molecule type" value="Genomic_DNA"/>
</dbReference>
<feature type="compositionally biased region" description="Polar residues" evidence="1">
    <location>
        <begin position="125"/>
        <end position="151"/>
    </location>
</feature>
<dbReference type="PANTHER" id="PTHR35778">
    <property type="entry name" value="SIGNALING MUCIN HKR1-RELATED"/>
    <property type="match status" value="1"/>
</dbReference>
<dbReference type="PANTHER" id="PTHR35778:SF1">
    <property type="entry name" value="SIGNALING MUCIN HKR1-RELATED"/>
    <property type="match status" value="1"/>
</dbReference>
<protein>
    <recommendedName>
        <fullName evidence="5">Mid2 domain-containing protein</fullName>
    </recommendedName>
</protein>
<reference evidence="3" key="1">
    <citation type="journal article" date="2022" name="IScience">
        <title>Evolution of zygomycete secretomes and the origins of terrestrial fungal ecologies.</title>
        <authorList>
            <person name="Chang Y."/>
            <person name="Wang Y."/>
            <person name="Mondo S."/>
            <person name="Ahrendt S."/>
            <person name="Andreopoulos W."/>
            <person name="Barry K."/>
            <person name="Beard J."/>
            <person name="Benny G.L."/>
            <person name="Blankenship S."/>
            <person name="Bonito G."/>
            <person name="Cuomo C."/>
            <person name="Desiro A."/>
            <person name="Gervers K.A."/>
            <person name="Hundley H."/>
            <person name="Kuo A."/>
            <person name="LaButti K."/>
            <person name="Lang B.F."/>
            <person name="Lipzen A."/>
            <person name="O'Donnell K."/>
            <person name="Pangilinan J."/>
            <person name="Reynolds N."/>
            <person name="Sandor L."/>
            <person name="Smith M.E."/>
            <person name="Tsang A."/>
            <person name="Grigoriev I.V."/>
            <person name="Stajich J.E."/>
            <person name="Spatafora J.W."/>
        </authorList>
    </citation>
    <scope>NUCLEOTIDE SEQUENCE</scope>
    <source>
        <strain evidence="3">RSA 2281</strain>
    </source>
</reference>
<keyword evidence="2" id="KW-0472">Membrane</keyword>
<dbReference type="GO" id="GO:0006972">
    <property type="term" value="P:hyperosmotic response"/>
    <property type="evidence" value="ECO:0007669"/>
    <property type="project" value="TreeGrafter"/>
</dbReference>
<dbReference type="GO" id="GO:0001402">
    <property type="term" value="P:signal transduction involved in filamentous growth"/>
    <property type="evidence" value="ECO:0007669"/>
    <property type="project" value="TreeGrafter"/>
</dbReference>
<feature type="region of interest" description="Disordered" evidence="1">
    <location>
        <begin position="40"/>
        <end position="66"/>
    </location>
</feature>
<dbReference type="AlphaFoldDB" id="A0AAD5JX99"/>
<gene>
    <name evidence="3" type="ORF">BDA99DRAFT_291385</name>
</gene>
<organism evidence="3 4">
    <name type="scientific">Phascolomyces articulosus</name>
    <dbReference type="NCBI Taxonomy" id="60185"/>
    <lineage>
        <taxon>Eukaryota</taxon>
        <taxon>Fungi</taxon>
        <taxon>Fungi incertae sedis</taxon>
        <taxon>Mucoromycota</taxon>
        <taxon>Mucoromycotina</taxon>
        <taxon>Mucoromycetes</taxon>
        <taxon>Mucorales</taxon>
        <taxon>Lichtheimiaceae</taxon>
        <taxon>Phascolomyces</taxon>
    </lineage>
</organism>
<evidence type="ECO:0000256" key="1">
    <source>
        <dbReference type="SAM" id="MobiDB-lite"/>
    </source>
</evidence>
<dbReference type="GO" id="GO:0031505">
    <property type="term" value="P:fungal-type cell wall organization"/>
    <property type="evidence" value="ECO:0007669"/>
    <property type="project" value="TreeGrafter"/>
</dbReference>
<dbReference type="Proteomes" id="UP001209540">
    <property type="component" value="Unassembled WGS sequence"/>
</dbReference>
<feature type="region of interest" description="Disordered" evidence="1">
    <location>
        <begin position="115"/>
        <end position="158"/>
    </location>
</feature>
<evidence type="ECO:0008006" key="5">
    <source>
        <dbReference type="Google" id="ProtNLM"/>
    </source>
</evidence>
<feature type="compositionally biased region" description="Basic residues" evidence="1">
    <location>
        <begin position="46"/>
        <end position="55"/>
    </location>
</feature>
<dbReference type="GO" id="GO:0009986">
    <property type="term" value="C:cell surface"/>
    <property type="evidence" value="ECO:0007669"/>
    <property type="project" value="TreeGrafter"/>
</dbReference>